<evidence type="ECO:0008006" key="2">
    <source>
        <dbReference type="Google" id="ProtNLM"/>
    </source>
</evidence>
<name>A0A0K1JT49_ENTFC</name>
<accession>A0A0K1JT49</accession>
<dbReference type="GO" id="GO:0006313">
    <property type="term" value="P:DNA transposition"/>
    <property type="evidence" value="ECO:0007669"/>
    <property type="project" value="InterPro"/>
</dbReference>
<organism evidence="1">
    <name type="scientific">Enterococcus faecium</name>
    <name type="common">Streptococcus faecium</name>
    <dbReference type="NCBI Taxonomy" id="1352"/>
    <lineage>
        <taxon>Bacteria</taxon>
        <taxon>Bacillati</taxon>
        <taxon>Bacillota</taxon>
        <taxon>Bacilli</taxon>
        <taxon>Lactobacillales</taxon>
        <taxon>Enterococcaceae</taxon>
        <taxon>Enterococcus</taxon>
    </lineage>
</organism>
<dbReference type="AlphaFoldDB" id="A0A0K1JT49"/>
<dbReference type="EMBL" id="KP834591">
    <property type="protein sequence ID" value="AKU20097.1"/>
    <property type="molecule type" value="Genomic_DNA"/>
</dbReference>
<dbReference type="GO" id="GO:0003677">
    <property type="term" value="F:DNA binding"/>
    <property type="evidence" value="ECO:0007669"/>
    <property type="project" value="InterPro"/>
</dbReference>
<evidence type="ECO:0000313" key="1">
    <source>
        <dbReference type="EMBL" id="AKU20097.1"/>
    </source>
</evidence>
<proteinExistence type="predicted"/>
<dbReference type="InterPro" id="IPR002514">
    <property type="entry name" value="Transposase_8"/>
</dbReference>
<dbReference type="Gene3D" id="1.10.10.60">
    <property type="entry name" value="Homeodomain-like"/>
    <property type="match status" value="1"/>
</dbReference>
<dbReference type="GO" id="GO:0004803">
    <property type="term" value="F:transposase activity"/>
    <property type="evidence" value="ECO:0007669"/>
    <property type="project" value="InterPro"/>
</dbReference>
<protein>
    <recommendedName>
        <fullName evidence="2">Transposase</fullName>
    </recommendedName>
</protein>
<sequence>MRLRKVSKMTKYSESFKEMIVDLANNGTKAKDLSSEYGISEAAIYKWKKLYTKDSKTGVNEKQMQTLRKEIKQLKLENEILRKAAAIFAQDPL</sequence>
<dbReference type="InterPro" id="IPR009057">
    <property type="entry name" value="Homeodomain-like_sf"/>
</dbReference>
<reference evidence="1" key="1">
    <citation type="submission" date="2015-02" db="EMBL/GenBank/DDBJ databases">
        <title>Tn6246,a novel florfenicol resistance composite transposon in enterococci of swine origin.</title>
        <authorList>
            <person name="Du X.-D."/>
        </authorList>
    </citation>
    <scope>NUCLEOTIDE SEQUENCE</scope>
    <source>
        <strain evidence="1">P36</strain>
    </source>
</reference>
<dbReference type="SUPFAM" id="SSF46689">
    <property type="entry name" value="Homeodomain-like"/>
    <property type="match status" value="1"/>
</dbReference>
<dbReference type="Pfam" id="PF01527">
    <property type="entry name" value="HTH_Tnp_1"/>
    <property type="match status" value="1"/>
</dbReference>